<name>A0ABR5YBK0_9SPHN</name>
<feature type="domain" description="Type II methyltransferase M.Eco57I C-terminal" evidence="1">
    <location>
        <begin position="99"/>
        <end position="351"/>
    </location>
</feature>
<proteinExistence type="predicted"/>
<evidence type="ECO:0000259" key="1">
    <source>
        <dbReference type="Pfam" id="PF22837"/>
    </source>
</evidence>
<dbReference type="Proteomes" id="UP000076609">
    <property type="component" value="Unassembled WGS sequence"/>
</dbReference>
<evidence type="ECO:0000313" key="3">
    <source>
        <dbReference type="Proteomes" id="UP000076609"/>
    </source>
</evidence>
<accession>A0ABR5YBK0</accession>
<dbReference type="EMBL" id="LQQO01000021">
    <property type="protein sequence ID" value="KZE13515.1"/>
    <property type="molecule type" value="Genomic_DNA"/>
</dbReference>
<gene>
    <name evidence="2" type="ORF">AVT10_16060</name>
</gene>
<organism evidence="2 3">
    <name type="scientific">Sphingomonas hankookensis</name>
    <dbReference type="NCBI Taxonomy" id="563996"/>
    <lineage>
        <taxon>Bacteria</taxon>
        <taxon>Pseudomonadati</taxon>
        <taxon>Pseudomonadota</taxon>
        <taxon>Alphaproteobacteria</taxon>
        <taxon>Sphingomonadales</taxon>
        <taxon>Sphingomonadaceae</taxon>
        <taxon>Sphingomonas</taxon>
    </lineage>
</organism>
<protein>
    <recommendedName>
        <fullName evidence="1">Type II methyltransferase M.Eco57I C-terminal domain-containing protein</fullName>
    </recommendedName>
</protein>
<evidence type="ECO:0000313" key="2">
    <source>
        <dbReference type="EMBL" id="KZE13515.1"/>
    </source>
</evidence>
<reference evidence="3" key="1">
    <citation type="submission" date="2016-01" db="EMBL/GenBank/DDBJ databases">
        <title>Draft genome of Chromobacterium sp. F49.</title>
        <authorList>
            <person name="Hong K.W."/>
        </authorList>
    </citation>
    <scope>NUCLEOTIDE SEQUENCE [LARGE SCALE GENOMIC DNA]</scope>
    <source>
        <strain evidence="3">CN3</strain>
    </source>
</reference>
<dbReference type="InterPro" id="IPR054520">
    <property type="entry name" value="M_Eco57I_C"/>
</dbReference>
<keyword evidence="3" id="KW-1185">Reference proteome</keyword>
<sequence>MAWVLPGAFLQADYATPIRIFLAGAFSRVAAIVIRERIFLDVGADEETVILLADGYQASPSGGIELGQVETLDALRQLIEDWDTGKWVGKKSDLRPAALNLSQGESDILARIECLPNCKSLGDVASVQIGLVTGANEFFVLGNDGLEEAGLLEEDCTPILAKFIAAPGVSFSLTDHLSFLASGGRGYLVDSDGRCGNDRIQAYLGTFPLERRMETSTFKKRKSWSKPDDGRVPDAFFPVMHHWGPRLVLNPYGFTNTNTIHRVYFPDAMDDISRKLIAISLLTSFSQLSAELVGRRYGSGVLKHEPREAEKIRILLPKLGPAAIEKTFSAVDRDLRAGDRERAMKRADKLVFSSIKLDDQAAISTALSRALDRIRQSRRPRRGA</sequence>
<dbReference type="Pfam" id="PF22837">
    <property type="entry name" value="M_Eco57I_C"/>
    <property type="match status" value="1"/>
</dbReference>
<comment type="caution">
    <text evidence="2">The sequence shown here is derived from an EMBL/GenBank/DDBJ whole genome shotgun (WGS) entry which is preliminary data.</text>
</comment>